<dbReference type="GO" id="GO:0005886">
    <property type="term" value="C:plasma membrane"/>
    <property type="evidence" value="ECO:0007669"/>
    <property type="project" value="TreeGrafter"/>
</dbReference>
<keyword evidence="8" id="KW-1185">Reference proteome</keyword>
<reference evidence="7 8" key="1">
    <citation type="submission" date="2018-06" db="EMBL/GenBank/DDBJ databases">
        <title>Draft genome sequence of Burkholderia reimsis strain BE51 isolated from a French agricultural soil.</title>
        <authorList>
            <person name="Esmaeel Q."/>
        </authorList>
    </citation>
    <scope>NUCLEOTIDE SEQUENCE [LARGE SCALE GENOMIC DNA]</scope>
    <source>
        <strain evidence="7 8">BE51</strain>
    </source>
</reference>
<evidence type="ECO:0000313" key="8">
    <source>
        <dbReference type="Proteomes" id="UP000252458"/>
    </source>
</evidence>
<evidence type="ECO:0000256" key="2">
    <source>
        <dbReference type="ARBA" id="ARBA00022475"/>
    </source>
</evidence>
<feature type="transmembrane region" description="Helical" evidence="6">
    <location>
        <begin position="340"/>
        <end position="358"/>
    </location>
</feature>
<feature type="transmembrane region" description="Helical" evidence="6">
    <location>
        <begin position="314"/>
        <end position="334"/>
    </location>
</feature>
<feature type="transmembrane region" description="Helical" evidence="6">
    <location>
        <begin position="221"/>
        <end position="239"/>
    </location>
</feature>
<dbReference type="InterPro" id="IPR023214">
    <property type="entry name" value="HAD_sf"/>
</dbReference>
<comment type="caution">
    <text evidence="7">The sequence shown here is derived from an EMBL/GenBank/DDBJ whole genome shotgun (WGS) entry which is preliminary data.</text>
</comment>
<keyword evidence="5 6" id="KW-0472">Membrane</keyword>
<evidence type="ECO:0000313" key="7">
    <source>
        <dbReference type="EMBL" id="RBB32315.1"/>
    </source>
</evidence>
<evidence type="ECO:0000256" key="5">
    <source>
        <dbReference type="ARBA" id="ARBA00023136"/>
    </source>
</evidence>
<dbReference type="CDD" id="cd13963">
    <property type="entry name" value="PT_UbiA_2"/>
    <property type="match status" value="1"/>
</dbReference>
<dbReference type="InterPro" id="IPR044878">
    <property type="entry name" value="UbiA_sf"/>
</dbReference>
<dbReference type="EMBL" id="QMFZ01000062">
    <property type="protein sequence ID" value="RBB32315.1"/>
    <property type="molecule type" value="Genomic_DNA"/>
</dbReference>
<keyword evidence="3 6" id="KW-0812">Transmembrane</keyword>
<proteinExistence type="predicted"/>
<feature type="transmembrane region" description="Helical" evidence="6">
    <location>
        <begin position="198"/>
        <end position="215"/>
    </location>
</feature>
<dbReference type="GO" id="GO:0009247">
    <property type="term" value="P:glycolipid biosynthetic process"/>
    <property type="evidence" value="ECO:0007669"/>
    <property type="project" value="TreeGrafter"/>
</dbReference>
<gene>
    <name evidence="7" type="ORF">DPV79_38795</name>
</gene>
<feature type="transmembrane region" description="Helical" evidence="6">
    <location>
        <begin position="260"/>
        <end position="278"/>
    </location>
</feature>
<dbReference type="Gene3D" id="3.40.50.1000">
    <property type="entry name" value="HAD superfamily/HAD-like"/>
    <property type="match status" value="1"/>
</dbReference>
<keyword evidence="4 6" id="KW-1133">Transmembrane helix</keyword>
<evidence type="ECO:0000256" key="1">
    <source>
        <dbReference type="ARBA" id="ARBA00004141"/>
    </source>
</evidence>
<dbReference type="SUPFAM" id="SSF56784">
    <property type="entry name" value="HAD-like"/>
    <property type="match status" value="1"/>
</dbReference>
<protein>
    <submittedName>
        <fullName evidence="7">UbiA family prenyltransferase</fullName>
    </submittedName>
</protein>
<comment type="subcellular location">
    <subcellularLocation>
        <location evidence="1">Membrane</location>
        <topology evidence="1">Multi-pass membrane protein</topology>
    </subcellularLocation>
</comment>
<dbReference type="InterPro" id="IPR036412">
    <property type="entry name" value="HAD-like_sf"/>
</dbReference>
<name>A0A365QHS8_9BURK</name>
<dbReference type="PANTHER" id="PTHR11048:SF5">
    <property type="entry name" value="DECAPRENYL-PHOSPHATE PHOSPHORIBOSYLTRANSFERASE"/>
    <property type="match status" value="1"/>
</dbReference>
<accession>A0A365QHS8</accession>
<dbReference type="InterPro" id="IPR039653">
    <property type="entry name" value="Prenyltransferase"/>
</dbReference>
<dbReference type="InterPro" id="IPR000537">
    <property type="entry name" value="UbiA_prenyltransferase"/>
</dbReference>
<organism evidence="7 8">
    <name type="scientific">Burkholderia reimsis</name>
    <dbReference type="NCBI Taxonomy" id="2234132"/>
    <lineage>
        <taxon>Bacteria</taxon>
        <taxon>Pseudomonadati</taxon>
        <taxon>Pseudomonadota</taxon>
        <taxon>Betaproteobacteria</taxon>
        <taxon>Burkholderiales</taxon>
        <taxon>Burkholderiaceae</taxon>
        <taxon>Burkholderia</taxon>
    </lineage>
</organism>
<dbReference type="GO" id="GO:0016765">
    <property type="term" value="F:transferase activity, transferring alkyl or aryl (other than methyl) groups"/>
    <property type="evidence" value="ECO:0007669"/>
    <property type="project" value="InterPro"/>
</dbReference>
<dbReference type="NCBIfam" id="NF006088">
    <property type="entry name" value="PRK08238.1"/>
    <property type="match status" value="1"/>
</dbReference>
<evidence type="ECO:0000256" key="4">
    <source>
        <dbReference type="ARBA" id="ARBA00022989"/>
    </source>
</evidence>
<feature type="transmembrane region" description="Helical" evidence="6">
    <location>
        <begin position="421"/>
        <end position="438"/>
    </location>
</feature>
<keyword evidence="7" id="KW-0808">Transferase</keyword>
<sequence>MRETKKLPLVVDLDGTLTVSDTLMESVIRVVKRQPANLLRLPFWLAGGRAAFKAKVAEHADFRAETLPYRESLIDYLTRERESGRKIVLATAAHCSIAERVSTHLGLFDGVIATGDDTNLKGEAKLACIRQQIGNEFVYAGDSKADLPVWAGARGAVLAGVSSDVAANVRSHVPVEHEFTNVRATFSTWCKALRVHQWLKNLLLFVPLLTAFAFLDIGKVGLLALAFLSMSLGASATYIGNDLWDLDNDRRHPRKRNRPFASGALSINQGIACAALLLTLAFALAVAVSAEFTGMFALYLFLTTAYSLRLKSVVLLDVVVLSLLYTYRIVAGAVAAEIMVSRWLLAFSIFAFLSLALVKRCSELVLLRQSDKSATAGRDYRVSDLEVLWPFGIGASLAAVVVFGLFINAPETIARYTIPHLLWFVQIGLIYLFGRLWIATVRGAMHDDPIVHILENRGSFSMLCIMVVIVLAAHFLPAP</sequence>
<dbReference type="AlphaFoldDB" id="A0A365QHS8"/>
<feature type="transmembrane region" description="Helical" evidence="6">
    <location>
        <begin position="284"/>
        <end position="302"/>
    </location>
</feature>
<dbReference type="Pfam" id="PF12710">
    <property type="entry name" value="HAD"/>
    <property type="match status" value="1"/>
</dbReference>
<feature type="transmembrane region" description="Helical" evidence="6">
    <location>
        <begin position="459"/>
        <end position="476"/>
    </location>
</feature>
<keyword evidence="2" id="KW-1003">Cell membrane</keyword>
<feature type="transmembrane region" description="Helical" evidence="6">
    <location>
        <begin position="387"/>
        <end position="409"/>
    </location>
</feature>
<dbReference type="Proteomes" id="UP000252458">
    <property type="component" value="Unassembled WGS sequence"/>
</dbReference>
<dbReference type="PANTHER" id="PTHR11048">
    <property type="entry name" value="PRENYLTRANSFERASES"/>
    <property type="match status" value="1"/>
</dbReference>
<dbReference type="RefSeq" id="WP_113047894.1">
    <property type="nucleotide sequence ID" value="NZ_QMFZ01000062.1"/>
</dbReference>
<evidence type="ECO:0000256" key="6">
    <source>
        <dbReference type="SAM" id="Phobius"/>
    </source>
</evidence>
<dbReference type="Gene3D" id="1.10.357.140">
    <property type="entry name" value="UbiA prenyltransferase"/>
    <property type="match status" value="1"/>
</dbReference>
<dbReference type="Pfam" id="PF01040">
    <property type="entry name" value="UbiA"/>
    <property type="match status" value="1"/>
</dbReference>
<evidence type="ECO:0000256" key="3">
    <source>
        <dbReference type="ARBA" id="ARBA00022692"/>
    </source>
</evidence>